<comment type="caution">
    <text evidence="1">The sequence shown here is derived from an EMBL/GenBank/DDBJ whole genome shotgun (WGS) entry which is preliminary data.</text>
</comment>
<organism evidence="1 2">
    <name type="scientific">Marivirga lumbricoides</name>
    <dbReference type="NCBI Taxonomy" id="1046115"/>
    <lineage>
        <taxon>Bacteria</taxon>
        <taxon>Pseudomonadati</taxon>
        <taxon>Bacteroidota</taxon>
        <taxon>Cytophagia</taxon>
        <taxon>Cytophagales</taxon>
        <taxon>Marivirgaceae</taxon>
        <taxon>Marivirga</taxon>
    </lineage>
</organism>
<dbReference type="Pfam" id="PF05973">
    <property type="entry name" value="Gp49"/>
    <property type="match status" value="1"/>
</dbReference>
<proteinExistence type="predicted"/>
<gene>
    <name evidence="1" type="ORF">GCM10011506_04800</name>
</gene>
<sequence>MKYFETIFLNDAEDFVATLDKKSIKKVLYNIDLAEQTKDPGLFKKLEKDIWEFRTKYLGIQIRLLAFWDKEGNKETLVLATHGFIKKTDKVPKKEIDRAVVIRMKYFEDKKNNK</sequence>
<dbReference type="RefSeq" id="WP_188460197.1">
    <property type="nucleotide sequence ID" value="NZ_BAABHU010000001.1"/>
</dbReference>
<reference evidence="2" key="1">
    <citation type="journal article" date="2019" name="Int. J. Syst. Evol. Microbiol.">
        <title>The Global Catalogue of Microorganisms (GCM) 10K type strain sequencing project: providing services to taxonomists for standard genome sequencing and annotation.</title>
        <authorList>
            <consortium name="The Broad Institute Genomics Platform"/>
            <consortium name="The Broad Institute Genome Sequencing Center for Infectious Disease"/>
            <person name="Wu L."/>
            <person name="Ma J."/>
        </authorList>
    </citation>
    <scope>NUCLEOTIDE SEQUENCE [LARGE SCALE GENOMIC DNA]</scope>
    <source>
        <strain evidence="2">CGMCC 1.10832</strain>
    </source>
</reference>
<dbReference type="Proteomes" id="UP000636010">
    <property type="component" value="Unassembled WGS sequence"/>
</dbReference>
<protein>
    <submittedName>
        <fullName evidence="1">Toxin RelE</fullName>
    </submittedName>
</protein>
<dbReference type="InterPro" id="IPR009241">
    <property type="entry name" value="HigB-like"/>
</dbReference>
<keyword evidence="2" id="KW-1185">Reference proteome</keyword>
<dbReference type="EMBL" id="BMEC01000001">
    <property type="protein sequence ID" value="GGC22531.1"/>
    <property type="molecule type" value="Genomic_DNA"/>
</dbReference>
<accession>A0ABQ1LEF6</accession>
<evidence type="ECO:0000313" key="2">
    <source>
        <dbReference type="Proteomes" id="UP000636010"/>
    </source>
</evidence>
<name>A0ABQ1LEF6_9BACT</name>
<evidence type="ECO:0000313" key="1">
    <source>
        <dbReference type="EMBL" id="GGC22531.1"/>
    </source>
</evidence>